<dbReference type="EMBL" id="MEKH01000012">
    <property type="protein sequence ID" value="ODN99189.1"/>
    <property type="molecule type" value="Genomic_DNA"/>
</dbReference>
<organism evidence="2 3">
    <name type="scientific">Cryptococcus amylolentus CBS 6273</name>
    <dbReference type="NCBI Taxonomy" id="1296118"/>
    <lineage>
        <taxon>Eukaryota</taxon>
        <taxon>Fungi</taxon>
        <taxon>Dikarya</taxon>
        <taxon>Basidiomycota</taxon>
        <taxon>Agaricomycotina</taxon>
        <taxon>Tremellomycetes</taxon>
        <taxon>Tremellales</taxon>
        <taxon>Cryptococcaceae</taxon>
        <taxon>Cryptococcus</taxon>
    </lineage>
</organism>
<reference evidence="2 3" key="1">
    <citation type="submission" date="2016-06" db="EMBL/GenBank/DDBJ databases">
        <title>Evolution of pathogenesis and genome organization in the Tremellales.</title>
        <authorList>
            <person name="Cuomo C."/>
            <person name="Litvintseva A."/>
            <person name="Heitman J."/>
            <person name="Chen Y."/>
            <person name="Sun S."/>
            <person name="Springer D."/>
            <person name="Dromer F."/>
            <person name="Young S."/>
            <person name="Zeng Q."/>
            <person name="Chapman S."/>
            <person name="Gujja S."/>
            <person name="Saif S."/>
            <person name="Birren B."/>
        </authorList>
    </citation>
    <scope>NUCLEOTIDE SEQUENCE [LARGE SCALE GENOMIC DNA]</scope>
    <source>
        <strain evidence="2 3">CBS 6273</strain>
    </source>
</reference>
<evidence type="ECO:0000313" key="2">
    <source>
        <dbReference type="EMBL" id="ODN99189.1"/>
    </source>
</evidence>
<comment type="caution">
    <text evidence="2">The sequence shown here is derived from an EMBL/GenBank/DDBJ whole genome shotgun (WGS) entry which is preliminary data.</text>
</comment>
<name>A0A1E3JE98_9TREE</name>
<proteinExistence type="predicted"/>
<feature type="region of interest" description="Disordered" evidence="1">
    <location>
        <begin position="1"/>
        <end position="32"/>
    </location>
</feature>
<gene>
    <name evidence="2" type="ORF">I350_07348</name>
</gene>
<protein>
    <submittedName>
        <fullName evidence="2">Uncharacterized protein</fullName>
    </submittedName>
</protein>
<evidence type="ECO:0000256" key="1">
    <source>
        <dbReference type="SAM" id="MobiDB-lite"/>
    </source>
</evidence>
<dbReference type="AlphaFoldDB" id="A0A1E3JE98"/>
<accession>A0A1E3JE98</accession>
<sequence length="104" mass="11220">MPSESKASKSSNSNKPAKSKNDIAASAHKAKDAMSQNTTQAYGALMGCFGGLMTVRVQEKDFNEVKYSPAFFDFAENVVLKSAPIEYKASKLFVTLGAIGMFQL</sequence>
<evidence type="ECO:0000313" key="3">
    <source>
        <dbReference type="Proteomes" id="UP000095149"/>
    </source>
</evidence>
<dbReference type="Proteomes" id="UP000095149">
    <property type="component" value="Unassembled WGS sequence"/>
</dbReference>
<feature type="compositionally biased region" description="Low complexity" evidence="1">
    <location>
        <begin position="1"/>
        <end position="16"/>
    </location>
</feature>